<dbReference type="Proteomes" id="UP001396334">
    <property type="component" value="Unassembled WGS sequence"/>
</dbReference>
<protein>
    <submittedName>
        <fullName evidence="2">Uncharacterized protein</fullName>
    </submittedName>
</protein>
<proteinExistence type="predicted"/>
<evidence type="ECO:0000313" key="2">
    <source>
        <dbReference type="EMBL" id="KAK9002059.1"/>
    </source>
</evidence>
<keyword evidence="3" id="KW-1185">Reference proteome</keyword>
<dbReference type="PANTHER" id="PTHR12265:SF11">
    <property type="entry name" value="ALPHA_BETA-HYDROLASES SUPERFAMILY PROTEIN"/>
    <property type="match status" value="1"/>
</dbReference>
<dbReference type="InterPro" id="IPR008547">
    <property type="entry name" value="DUF829_TMEM53"/>
</dbReference>
<name>A0ABR2QN71_9ROSI</name>
<accession>A0ABR2QN71</accession>
<feature type="compositionally biased region" description="Polar residues" evidence="1">
    <location>
        <begin position="1"/>
        <end position="11"/>
    </location>
</feature>
<evidence type="ECO:0000313" key="3">
    <source>
        <dbReference type="Proteomes" id="UP001396334"/>
    </source>
</evidence>
<evidence type="ECO:0000256" key="1">
    <source>
        <dbReference type="SAM" id="MobiDB-lite"/>
    </source>
</evidence>
<sequence>MKAASSSSSNALHFPPIVTKKTPAQQSPTRFRRIHFFQTRSKLLKQPLSQISDESLLFVSSSFNVFESTTNDTYLGWNKASEIVIDGGGEAETLDITDKVIIVILLRWLGGYDSRGIHAVNFLVELRNLLCLDPISILDRRIVKLENGLATWGSDKEEDDCERCFIFQTFSNTGWLGELIHPMLI</sequence>
<organism evidence="2 3">
    <name type="scientific">Hibiscus sabdariffa</name>
    <name type="common">roselle</name>
    <dbReference type="NCBI Taxonomy" id="183260"/>
    <lineage>
        <taxon>Eukaryota</taxon>
        <taxon>Viridiplantae</taxon>
        <taxon>Streptophyta</taxon>
        <taxon>Embryophyta</taxon>
        <taxon>Tracheophyta</taxon>
        <taxon>Spermatophyta</taxon>
        <taxon>Magnoliopsida</taxon>
        <taxon>eudicotyledons</taxon>
        <taxon>Gunneridae</taxon>
        <taxon>Pentapetalae</taxon>
        <taxon>rosids</taxon>
        <taxon>malvids</taxon>
        <taxon>Malvales</taxon>
        <taxon>Malvaceae</taxon>
        <taxon>Malvoideae</taxon>
        <taxon>Hibiscus</taxon>
    </lineage>
</organism>
<reference evidence="2 3" key="1">
    <citation type="journal article" date="2024" name="G3 (Bethesda)">
        <title>Genome assembly of Hibiscus sabdariffa L. provides insights into metabolisms of medicinal natural products.</title>
        <authorList>
            <person name="Kim T."/>
        </authorList>
    </citation>
    <scope>NUCLEOTIDE SEQUENCE [LARGE SCALE GENOMIC DNA]</scope>
    <source>
        <strain evidence="2">TK-2024</strain>
        <tissue evidence="2">Old leaves</tissue>
    </source>
</reference>
<comment type="caution">
    <text evidence="2">The sequence shown here is derived from an EMBL/GenBank/DDBJ whole genome shotgun (WGS) entry which is preliminary data.</text>
</comment>
<gene>
    <name evidence="2" type="ORF">V6N11_024748</name>
</gene>
<feature type="region of interest" description="Disordered" evidence="1">
    <location>
        <begin position="1"/>
        <end position="27"/>
    </location>
</feature>
<dbReference type="PANTHER" id="PTHR12265">
    <property type="entry name" value="TRANSMEMBRANE PROTEIN 53"/>
    <property type="match status" value="1"/>
</dbReference>
<dbReference type="EMBL" id="JBBPBN010000035">
    <property type="protein sequence ID" value="KAK9002059.1"/>
    <property type="molecule type" value="Genomic_DNA"/>
</dbReference>